<evidence type="ECO:0000313" key="18">
    <source>
        <dbReference type="EMBL" id="AXF55882.1"/>
    </source>
</evidence>
<dbReference type="SMART" id="SM01232">
    <property type="entry name" value="H2TH"/>
    <property type="match status" value="1"/>
</dbReference>
<dbReference type="InterPro" id="IPR012319">
    <property type="entry name" value="FPG_cat"/>
</dbReference>
<dbReference type="RefSeq" id="WP_114372165.1">
    <property type="nucleotide sequence ID" value="NZ_CP031092.1"/>
</dbReference>
<keyword evidence="12 15" id="KW-0511">Multifunctional enzyme</keyword>
<dbReference type="GO" id="GO:0003690">
    <property type="term" value="F:double-stranded DNA binding"/>
    <property type="evidence" value="ECO:0007669"/>
    <property type="project" value="UniProtKB-ARBA"/>
</dbReference>
<evidence type="ECO:0000256" key="8">
    <source>
        <dbReference type="ARBA" id="ARBA00022833"/>
    </source>
</evidence>
<dbReference type="PROSITE" id="PS51068">
    <property type="entry name" value="FPG_CAT"/>
    <property type="match status" value="1"/>
</dbReference>
<evidence type="ECO:0000256" key="12">
    <source>
        <dbReference type="ARBA" id="ARBA00023268"/>
    </source>
</evidence>
<dbReference type="KEGG" id="rue:DT065_07460"/>
<dbReference type="InterPro" id="IPR010979">
    <property type="entry name" value="Ribosomal_uS13-like_H2TH"/>
</dbReference>
<feature type="active site" description="Schiff-base intermediate with DNA" evidence="15">
    <location>
        <position position="2"/>
    </location>
</feature>
<evidence type="ECO:0000256" key="7">
    <source>
        <dbReference type="ARBA" id="ARBA00022801"/>
    </source>
</evidence>
<dbReference type="Proteomes" id="UP000252100">
    <property type="component" value="Chromosome"/>
</dbReference>
<feature type="domain" description="Formamidopyrimidine-DNA glycosylase catalytic" evidence="17">
    <location>
        <begin position="2"/>
        <end position="113"/>
    </location>
</feature>
<reference evidence="18 19" key="1">
    <citation type="journal article" date="2018" name="J. Microbiol.">
        <title>Salicibibacter kimchii gen. nov., sp. nov., a moderately halophilic and alkalitolerant bacterium in the family Bacillaceae, isolated from kimchi.</title>
        <authorList>
            <person name="Jang J.Y."/>
            <person name="Oh Y.J."/>
            <person name="Lim S.K."/>
            <person name="Park H.K."/>
            <person name="Lee C."/>
            <person name="Kim J.Y."/>
            <person name="Lee M.A."/>
            <person name="Choi H.J."/>
        </authorList>
    </citation>
    <scope>NUCLEOTIDE SEQUENCE [LARGE SCALE GENOMIC DNA]</scope>
    <source>
        <strain evidence="18 19">NKC1-1</strain>
    </source>
</reference>
<keyword evidence="6 15" id="KW-0863">Zinc-finger</keyword>
<dbReference type="FunFam" id="1.10.8.50:FF:000003">
    <property type="entry name" value="Formamidopyrimidine-DNA glycosylase"/>
    <property type="match status" value="1"/>
</dbReference>
<dbReference type="GO" id="GO:0008270">
    <property type="term" value="F:zinc ion binding"/>
    <property type="evidence" value="ECO:0007669"/>
    <property type="project" value="UniProtKB-UniRule"/>
</dbReference>
<keyword evidence="11 15" id="KW-0456">Lyase</keyword>
<organism evidence="18 19">
    <name type="scientific">Salicibibacter kimchii</name>
    <dbReference type="NCBI Taxonomy" id="2099786"/>
    <lineage>
        <taxon>Bacteria</taxon>
        <taxon>Bacillati</taxon>
        <taxon>Bacillota</taxon>
        <taxon>Bacilli</taxon>
        <taxon>Bacillales</taxon>
        <taxon>Bacillaceae</taxon>
        <taxon>Salicibibacter</taxon>
    </lineage>
</organism>
<keyword evidence="13 15" id="KW-0326">Glycosidase</keyword>
<accession>A0A345BY51</accession>
<comment type="subunit">
    <text evidence="3 15">Monomer.</text>
</comment>
<evidence type="ECO:0000256" key="10">
    <source>
        <dbReference type="ARBA" id="ARBA00023204"/>
    </source>
</evidence>
<comment type="caution">
    <text evidence="15">Lacks conserved residue(s) required for the propagation of feature annotation.</text>
</comment>
<dbReference type="CDD" id="cd08966">
    <property type="entry name" value="EcFpg-like_N"/>
    <property type="match status" value="1"/>
</dbReference>
<keyword evidence="19" id="KW-1185">Reference proteome</keyword>
<comment type="function">
    <text evidence="15">Involved in base excision repair of DNA damaged by oxidation or by mutagenic agents. Acts as DNA glycosylase that recognizes and removes damaged bases. Has a preference for oxidized purines, such as 7,8-dihydro-8-oxoguanine (8-oxoG). Has AP (apurinic/apyrimidinic) lyase activity and introduces nicks in the DNA strand. Cleaves the DNA backbone by beta-delta elimination to generate a single-strand break at the site of the removed base with both 3'- and 5'-phosphates.</text>
</comment>
<dbReference type="Pfam" id="PF01149">
    <property type="entry name" value="Fapy_DNA_glyco"/>
    <property type="match status" value="1"/>
</dbReference>
<comment type="catalytic activity">
    <reaction evidence="14 15">
        <text>2'-deoxyribonucleotide-(2'-deoxyribose 5'-phosphate)-2'-deoxyribonucleotide-DNA = a 3'-end 2'-deoxyribonucleotide-(2,3-dehydro-2,3-deoxyribose 5'-phosphate)-DNA + a 5'-end 5'-phospho-2'-deoxyribonucleoside-DNA + H(+)</text>
        <dbReference type="Rhea" id="RHEA:66592"/>
        <dbReference type="Rhea" id="RHEA-COMP:13180"/>
        <dbReference type="Rhea" id="RHEA-COMP:16897"/>
        <dbReference type="Rhea" id="RHEA-COMP:17067"/>
        <dbReference type="ChEBI" id="CHEBI:15378"/>
        <dbReference type="ChEBI" id="CHEBI:136412"/>
        <dbReference type="ChEBI" id="CHEBI:157695"/>
        <dbReference type="ChEBI" id="CHEBI:167181"/>
        <dbReference type="EC" id="4.2.99.18"/>
    </reaction>
</comment>
<evidence type="ECO:0000313" key="19">
    <source>
        <dbReference type="Proteomes" id="UP000252100"/>
    </source>
</evidence>
<dbReference type="EMBL" id="CP031092">
    <property type="protein sequence ID" value="AXF55882.1"/>
    <property type="molecule type" value="Genomic_DNA"/>
</dbReference>
<dbReference type="Gene3D" id="1.10.8.50">
    <property type="match status" value="1"/>
</dbReference>
<dbReference type="InterPro" id="IPR000214">
    <property type="entry name" value="Znf_DNA_glyclase/AP_lyase"/>
</dbReference>
<dbReference type="GO" id="GO:0006284">
    <property type="term" value="P:base-excision repair"/>
    <property type="evidence" value="ECO:0007669"/>
    <property type="project" value="InterPro"/>
</dbReference>
<gene>
    <name evidence="15 18" type="primary">mutM</name>
    <name evidence="15" type="synonym">fpg</name>
    <name evidence="18" type="ORF">DT065_07460</name>
</gene>
<evidence type="ECO:0000256" key="5">
    <source>
        <dbReference type="ARBA" id="ARBA00022763"/>
    </source>
</evidence>
<name>A0A345BY51_9BACI</name>
<dbReference type="SMART" id="SM00898">
    <property type="entry name" value="Fapy_DNA_glyco"/>
    <property type="match status" value="1"/>
</dbReference>
<comment type="catalytic activity">
    <reaction evidence="1 15">
        <text>Hydrolysis of DNA containing ring-opened 7-methylguanine residues, releasing 2,6-diamino-4-hydroxy-5-(N-methyl)formamidopyrimidine.</text>
        <dbReference type="EC" id="3.2.2.23"/>
    </reaction>
</comment>
<dbReference type="InterPro" id="IPR010663">
    <property type="entry name" value="Znf_FPG/IleRS"/>
</dbReference>
<protein>
    <recommendedName>
        <fullName evidence="15">Formamidopyrimidine-DNA glycosylase</fullName>
        <shortName evidence="15">Fapy-DNA glycosylase</shortName>
        <ecNumber evidence="15">3.2.2.23</ecNumber>
    </recommendedName>
    <alternativeName>
        <fullName evidence="15">DNA-(apurinic or apyrimidinic site) lyase MutM</fullName>
        <shortName evidence="15">AP lyase MutM</shortName>
        <ecNumber evidence="15">4.2.99.18</ecNumber>
    </alternativeName>
</protein>
<comment type="similarity">
    <text evidence="2 15">Belongs to the FPG family.</text>
</comment>
<feature type="active site" description="Proton donor" evidence="15">
    <location>
        <position position="3"/>
    </location>
</feature>
<dbReference type="Pfam" id="PF06827">
    <property type="entry name" value="zf-FPG_IleRS"/>
    <property type="match status" value="1"/>
</dbReference>
<dbReference type="EC" id="3.2.2.23" evidence="15"/>
<evidence type="ECO:0000256" key="9">
    <source>
        <dbReference type="ARBA" id="ARBA00023125"/>
    </source>
</evidence>
<dbReference type="PANTHER" id="PTHR22993">
    <property type="entry name" value="FORMAMIDOPYRIMIDINE-DNA GLYCOSYLASE"/>
    <property type="match status" value="1"/>
</dbReference>
<dbReference type="NCBIfam" id="TIGR00577">
    <property type="entry name" value="fpg"/>
    <property type="match status" value="1"/>
</dbReference>
<evidence type="ECO:0000259" key="17">
    <source>
        <dbReference type="PROSITE" id="PS51068"/>
    </source>
</evidence>
<evidence type="ECO:0000256" key="6">
    <source>
        <dbReference type="ARBA" id="ARBA00022771"/>
    </source>
</evidence>
<evidence type="ECO:0000256" key="4">
    <source>
        <dbReference type="ARBA" id="ARBA00022723"/>
    </source>
</evidence>
<evidence type="ECO:0000256" key="11">
    <source>
        <dbReference type="ARBA" id="ARBA00023239"/>
    </source>
</evidence>
<dbReference type="NCBIfam" id="NF002211">
    <property type="entry name" value="PRK01103.1"/>
    <property type="match status" value="1"/>
</dbReference>
<dbReference type="Pfam" id="PF06831">
    <property type="entry name" value="H2TH"/>
    <property type="match status" value="1"/>
</dbReference>
<dbReference type="HAMAP" id="MF_00103">
    <property type="entry name" value="Fapy_DNA_glycosyl"/>
    <property type="match status" value="1"/>
</dbReference>
<keyword evidence="9 15" id="KW-0238">DNA-binding</keyword>
<dbReference type="PANTHER" id="PTHR22993:SF9">
    <property type="entry name" value="FORMAMIDOPYRIMIDINE-DNA GLYCOSYLASE"/>
    <property type="match status" value="1"/>
</dbReference>
<evidence type="ECO:0000256" key="15">
    <source>
        <dbReference type="HAMAP-Rule" id="MF_00103"/>
    </source>
</evidence>
<dbReference type="InterPro" id="IPR035937">
    <property type="entry name" value="FPG_N"/>
</dbReference>
<proteinExistence type="inferred from homology"/>
<dbReference type="GO" id="GO:0140078">
    <property type="term" value="F:class I DNA-(apurinic or apyrimidinic site) endonuclease activity"/>
    <property type="evidence" value="ECO:0007669"/>
    <property type="project" value="UniProtKB-EC"/>
</dbReference>
<feature type="active site" description="Proton donor; for beta-elimination activity" evidence="15">
    <location>
        <position position="60"/>
    </location>
</feature>
<keyword evidence="4 15" id="KW-0479">Metal-binding</keyword>
<feature type="active site" description="Proton donor; for delta-elimination activity" evidence="15">
    <location>
        <position position="262"/>
    </location>
</feature>
<dbReference type="InterPro" id="IPR015886">
    <property type="entry name" value="H2TH_FPG"/>
</dbReference>
<dbReference type="InterPro" id="IPR020629">
    <property type="entry name" value="FPG_Glyclase"/>
</dbReference>
<sequence length="274" mass="30781">MPELPEVEIVRRTLTKLVQNKQIVDVEVGWPKMIKEPDDVDAFRFFLSGQTIRHIDRKGKFLIFGLDDYALVSHLRMEGKYSLSDEAPTKHTHVRFFLHDNSELHYKDVRKFGTMHLFPKGSELGVAPLAKLGPEPMNTSFKPSYLMEKFTKTTRNVKAVLLDQSVVAGLGNIYVDEALFRAGIFPGVPATSLDEDAVVRVHRETIATLEAAIEAGGSSIRSYLNGNGEMGYFQQQLYVYGRKGQLCKICEGEIERTVVAGRGTHYCPNCQPSE</sequence>
<dbReference type="PROSITE" id="PS51066">
    <property type="entry name" value="ZF_FPG_2"/>
    <property type="match status" value="1"/>
</dbReference>
<feature type="binding site" evidence="15">
    <location>
        <position position="91"/>
    </location>
    <ligand>
        <name>DNA</name>
        <dbReference type="ChEBI" id="CHEBI:16991"/>
    </ligand>
</feature>
<evidence type="ECO:0000256" key="13">
    <source>
        <dbReference type="ARBA" id="ARBA00023295"/>
    </source>
</evidence>
<dbReference type="GO" id="GO:0003684">
    <property type="term" value="F:damaged DNA binding"/>
    <property type="evidence" value="ECO:0007669"/>
    <property type="project" value="InterPro"/>
</dbReference>
<comment type="cofactor">
    <cofactor evidence="15">
        <name>Zn(2+)</name>
        <dbReference type="ChEBI" id="CHEBI:29105"/>
    </cofactor>
    <text evidence="15">Binds 1 zinc ion per subunit.</text>
</comment>
<dbReference type="AlphaFoldDB" id="A0A345BY51"/>
<keyword evidence="5 15" id="KW-0227">DNA damage</keyword>
<keyword evidence="8 15" id="KW-0862">Zinc</keyword>
<dbReference type="SUPFAM" id="SSF81624">
    <property type="entry name" value="N-terminal domain of MutM-like DNA repair proteins"/>
    <property type="match status" value="1"/>
</dbReference>
<evidence type="ECO:0000256" key="2">
    <source>
        <dbReference type="ARBA" id="ARBA00009409"/>
    </source>
</evidence>
<evidence type="ECO:0000256" key="1">
    <source>
        <dbReference type="ARBA" id="ARBA00001668"/>
    </source>
</evidence>
<keyword evidence="7 15" id="KW-0378">Hydrolase</keyword>
<evidence type="ECO:0000256" key="3">
    <source>
        <dbReference type="ARBA" id="ARBA00011245"/>
    </source>
</evidence>
<evidence type="ECO:0000256" key="14">
    <source>
        <dbReference type="ARBA" id="ARBA00044632"/>
    </source>
</evidence>
<feature type="domain" description="FPG-type" evidence="16">
    <location>
        <begin position="238"/>
        <end position="272"/>
    </location>
</feature>
<dbReference type="OrthoDB" id="9800855at2"/>
<dbReference type="EC" id="4.2.99.18" evidence="15"/>
<dbReference type="Gene3D" id="3.20.190.10">
    <property type="entry name" value="MutM-like, N-terminal"/>
    <property type="match status" value="1"/>
</dbReference>
<keyword evidence="10 15" id="KW-0234">DNA repair</keyword>
<dbReference type="SUPFAM" id="SSF46946">
    <property type="entry name" value="S13-like H2TH domain"/>
    <property type="match status" value="1"/>
</dbReference>
<feature type="binding site" evidence="15">
    <location>
        <position position="110"/>
    </location>
    <ligand>
        <name>DNA</name>
        <dbReference type="ChEBI" id="CHEBI:16991"/>
    </ligand>
</feature>
<evidence type="ECO:0000259" key="16">
    <source>
        <dbReference type="PROSITE" id="PS51066"/>
    </source>
</evidence>
<dbReference type="GO" id="GO:0034039">
    <property type="term" value="F:8-oxo-7,8-dihydroguanine DNA N-glycosylase activity"/>
    <property type="evidence" value="ECO:0007669"/>
    <property type="project" value="TreeGrafter"/>
</dbReference>
<dbReference type="SUPFAM" id="SSF57716">
    <property type="entry name" value="Glucocorticoid receptor-like (DNA-binding domain)"/>
    <property type="match status" value="1"/>
</dbReference>